<dbReference type="RefSeq" id="WP_328966197.1">
    <property type="nucleotide sequence ID" value="NZ_CP108091.1"/>
</dbReference>
<keyword evidence="1" id="KW-1133">Transmembrane helix</keyword>
<keyword evidence="1" id="KW-0812">Transmembrane</keyword>
<protein>
    <recommendedName>
        <fullName evidence="4">Integral membrane protein</fullName>
    </recommendedName>
</protein>
<dbReference type="EMBL" id="CP108091">
    <property type="protein sequence ID" value="WUQ18252.1"/>
    <property type="molecule type" value="Genomic_DNA"/>
</dbReference>
<evidence type="ECO:0000313" key="2">
    <source>
        <dbReference type="EMBL" id="WUQ18252.1"/>
    </source>
</evidence>
<reference evidence="2" key="1">
    <citation type="submission" date="2022-10" db="EMBL/GenBank/DDBJ databases">
        <title>The complete genomes of actinobacterial strains from the NBC collection.</title>
        <authorList>
            <person name="Joergensen T.S."/>
            <person name="Alvarez Arevalo M."/>
            <person name="Sterndorff E.B."/>
            <person name="Faurdal D."/>
            <person name="Vuksanovic O."/>
            <person name="Mourched A.-S."/>
            <person name="Charusanti P."/>
            <person name="Shaw S."/>
            <person name="Blin K."/>
            <person name="Weber T."/>
        </authorList>
    </citation>
    <scope>NUCLEOTIDE SEQUENCE</scope>
    <source>
        <strain evidence="2">NBC_00248</strain>
        <plasmid evidence="2">unnamed1</plasmid>
    </source>
</reference>
<organism evidence="2 3">
    <name type="scientific">Streptomyces virginiae</name>
    <name type="common">Streptomyces cinnamonensis</name>
    <dbReference type="NCBI Taxonomy" id="1961"/>
    <lineage>
        <taxon>Bacteria</taxon>
        <taxon>Bacillati</taxon>
        <taxon>Actinomycetota</taxon>
        <taxon>Actinomycetes</taxon>
        <taxon>Kitasatosporales</taxon>
        <taxon>Streptomycetaceae</taxon>
        <taxon>Streptomyces</taxon>
    </lineage>
</organism>
<dbReference type="Proteomes" id="UP001432039">
    <property type="component" value="Plasmid unnamed1"/>
</dbReference>
<sequence length="73" mass="7570">MTTWALIALLCGIGLLLALMAGVIAAALPHTTAPHWTDRLRRGATCAGIVLTLYIALVGMVVGLVALLTMRSA</sequence>
<name>A0ABZ1TT14_STRVG</name>
<keyword evidence="3" id="KW-1185">Reference proteome</keyword>
<keyword evidence="2" id="KW-0614">Plasmid</keyword>
<keyword evidence="1" id="KW-0472">Membrane</keyword>
<gene>
    <name evidence="2" type="ORF">OG517_43300</name>
</gene>
<geneLocation type="plasmid" evidence="2 3">
    <name>unnamed1</name>
</geneLocation>
<proteinExistence type="predicted"/>
<accession>A0ABZ1TT14</accession>
<feature type="transmembrane region" description="Helical" evidence="1">
    <location>
        <begin position="49"/>
        <end position="70"/>
    </location>
</feature>
<evidence type="ECO:0008006" key="4">
    <source>
        <dbReference type="Google" id="ProtNLM"/>
    </source>
</evidence>
<evidence type="ECO:0000313" key="3">
    <source>
        <dbReference type="Proteomes" id="UP001432039"/>
    </source>
</evidence>
<evidence type="ECO:0000256" key="1">
    <source>
        <dbReference type="SAM" id="Phobius"/>
    </source>
</evidence>